<dbReference type="EMBL" id="BSYR01000003">
    <property type="protein sequence ID" value="GMI64570.1"/>
    <property type="molecule type" value="Genomic_DNA"/>
</dbReference>
<comment type="caution">
    <text evidence="2">The sequence shown here is derived from an EMBL/GenBank/DDBJ whole genome shotgun (WGS) entry which is preliminary data.</text>
</comment>
<dbReference type="Proteomes" id="UP001165190">
    <property type="component" value="Unassembled WGS sequence"/>
</dbReference>
<gene>
    <name evidence="2" type="ORF">HRI_000126300</name>
</gene>
<evidence type="ECO:0000256" key="1">
    <source>
        <dbReference type="SAM" id="MobiDB-lite"/>
    </source>
</evidence>
<dbReference type="OrthoDB" id="852332at2759"/>
<organism evidence="2 3">
    <name type="scientific">Hibiscus trionum</name>
    <name type="common">Flower of an hour</name>
    <dbReference type="NCBI Taxonomy" id="183268"/>
    <lineage>
        <taxon>Eukaryota</taxon>
        <taxon>Viridiplantae</taxon>
        <taxon>Streptophyta</taxon>
        <taxon>Embryophyta</taxon>
        <taxon>Tracheophyta</taxon>
        <taxon>Spermatophyta</taxon>
        <taxon>Magnoliopsida</taxon>
        <taxon>eudicotyledons</taxon>
        <taxon>Gunneridae</taxon>
        <taxon>Pentapetalae</taxon>
        <taxon>rosids</taxon>
        <taxon>malvids</taxon>
        <taxon>Malvales</taxon>
        <taxon>Malvaceae</taxon>
        <taxon>Malvoideae</taxon>
        <taxon>Hibiscus</taxon>
    </lineage>
</organism>
<accession>A0A9W7GV91</accession>
<feature type="compositionally biased region" description="Basic and acidic residues" evidence="1">
    <location>
        <begin position="79"/>
        <end position="89"/>
    </location>
</feature>
<dbReference type="AlphaFoldDB" id="A0A9W7GV91"/>
<feature type="region of interest" description="Disordered" evidence="1">
    <location>
        <begin position="69"/>
        <end position="120"/>
    </location>
</feature>
<proteinExistence type="predicted"/>
<evidence type="ECO:0000313" key="3">
    <source>
        <dbReference type="Proteomes" id="UP001165190"/>
    </source>
</evidence>
<reference evidence="2" key="1">
    <citation type="submission" date="2023-05" db="EMBL/GenBank/DDBJ databases">
        <title>Genome and transcriptome analyses reveal genes involved in the formation of fine ridges on petal epidermal cells in Hibiscus trionum.</title>
        <authorList>
            <person name="Koshimizu S."/>
            <person name="Masuda S."/>
            <person name="Ishii T."/>
            <person name="Shirasu K."/>
            <person name="Hoshino A."/>
            <person name="Arita M."/>
        </authorList>
    </citation>
    <scope>NUCLEOTIDE SEQUENCE</scope>
    <source>
        <strain evidence="2">Hamamatsu line</strain>
    </source>
</reference>
<keyword evidence="3" id="KW-1185">Reference proteome</keyword>
<sequence>MTVAKYEVKFVRLSQYAPELIPSERERCERFRYRLMADVKTYLLVADYTDLDALVTRAKDIELNIGLASRAGGSSSGKRVTERDLDKDHYKRHKDRRSHVDARRGGGNPGRGQQGPNAFM</sequence>
<protein>
    <submittedName>
        <fullName evidence="2">Uncharacterized protein</fullName>
    </submittedName>
</protein>
<evidence type="ECO:0000313" key="2">
    <source>
        <dbReference type="EMBL" id="GMI64570.1"/>
    </source>
</evidence>
<name>A0A9W7GV91_HIBTR</name>